<gene>
    <name evidence="1" type="ORF">LCGC14_2449780</name>
</gene>
<name>A0A0F9C431_9ZZZZ</name>
<sequence length="125" mass="14008">MTGRPYKFCGVCSRYRTSDGRCRCWTNEARIAELEAENTKLSEHIKGMHEKWYTEKGELPERLEAALAENERLGEALDKSIILGMDMGSPTTMHKSGGTIGNMFSEGIEEHNARIDAVRGERGAE</sequence>
<evidence type="ECO:0000313" key="1">
    <source>
        <dbReference type="EMBL" id="KKL21007.1"/>
    </source>
</evidence>
<dbReference type="EMBL" id="LAZR01037887">
    <property type="protein sequence ID" value="KKL21007.1"/>
    <property type="molecule type" value="Genomic_DNA"/>
</dbReference>
<reference evidence="1" key="1">
    <citation type="journal article" date="2015" name="Nature">
        <title>Complex archaea that bridge the gap between prokaryotes and eukaryotes.</title>
        <authorList>
            <person name="Spang A."/>
            <person name="Saw J.H."/>
            <person name="Jorgensen S.L."/>
            <person name="Zaremba-Niedzwiedzka K."/>
            <person name="Martijn J."/>
            <person name="Lind A.E."/>
            <person name="van Eijk R."/>
            <person name="Schleper C."/>
            <person name="Guy L."/>
            <person name="Ettema T.J."/>
        </authorList>
    </citation>
    <scope>NUCLEOTIDE SEQUENCE</scope>
</reference>
<proteinExistence type="predicted"/>
<accession>A0A0F9C431</accession>
<protein>
    <submittedName>
        <fullName evidence="1">Uncharacterized protein</fullName>
    </submittedName>
</protein>
<dbReference type="AlphaFoldDB" id="A0A0F9C431"/>
<comment type="caution">
    <text evidence="1">The sequence shown here is derived from an EMBL/GenBank/DDBJ whole genome shotgun (WGS) entry which is preliminary data.</text>
</comment>
<organism evidence="1">
    <name type="scientific">marine sediment metagenome</name>
    <dbReference type="NCBI Taxonomy" id="412755"/>
    <lineage>
        <taxon>unclassified sequences</taxon>
        <taxon>metagenomes</taxon>
        <taxon>ecological metagenomes</taxon>
    </lineage>
</organism>